<dbReference type="VEuPathDB" id="FungiDB:GMDG_07324"/>
<dbReference type="EMBL" id="KV441397">
    <property type="protein sequence ID" value="OAF58382.1"/>
    <property type="molecule type" value="Genomic_DNA"/>
</dbReference>
<feature type="region of interest" description="Disordered" evidence="1">
    <location>
        <begin position="335"/>
        <end position="363"/>
    </location>
</feature>
<keyword evidence="2" id="KW-1133">Transmembrane helix</keyword>
<keyword evidence="2" id="KW-0472">Membrane</keyword>
<sequence>MRRVVVLAQFSFRSSSLSLNIYIYCLIQGPTRLGKESQYLNPFHPLSPPPAPFPALPAPPVLPPPPSRLGNNNLDSLEVGSVIIVQPHSIEISRERIPLFCAAWCGAARAASNRRAAWFGVNSSFFFSATTPRIQHHSISVITYSFFGFFVWLLLLGFGLATPTFFYSVLPPQQHILPSSAKQPRSHPPRLPFPLRLHGPALSSASFLYLRIDFATLRRLSFSYPQLILPPLYLAHLKMSRNQSSQSRHGIGNTELRLNSLGIATNSAGDLVYLADREIPLPLDELAEAMMAVHYPGCMPLYTGHARDHQATPTRPPGLPSPRRRNSQLLLSIPQGLGDNHQQHTAAQEAAPTVSVTSPAPTSTPVAALAADAAVSEAKGRTSRGVFVRLGGYFTTDQLRDSELIFPPQTMQGKPMVAQGPSSAGAANTLPSATLPSAAPQGSVFYIPQAPAATAAAFVPRATAAPFVPAFSAASRSLTSTAPAAAAMSSSLAVVRPSTPQTAVPMPASSGAPDTGKLRITVKLPQASSGAAPQPVPGTLVVASDLRVVILMGVPPLTSLKQVSDSISSGLFGAVFAITFGNQDGKRLASIVFRDAVAVDTHPGATPGAAGYLRAMRAAILQPWADRDRILWPFPDGWSIDIQVHPREACDLIRAMRPDRERGTPAISRRLSMVGPSGLFNEFRYHDILRVVQARGKILGARVQHLFIYNGGNATMIFADVESAQKALCHLEEHNSQYPKEKRVTVTHSKCPGEVLVQFEKDRAYITHLKNNPRK</sequence>
<evidence type="ECO:0000256" key="2">
    <source>
        <dbReference type="SAM" id="Phobius"/>
    </source>
</evidence>
<organism evidence="3">
    <name type="scientific">Pseudogymnoascus destructans</name>
    <dbReference type="NCBI Taxonomy" id="655981"/>
    <lineage>
        <taxon>Eukaryota</taxon>
        <taxon>Fungi</taxon>
        <taxon>Dikarya</taxon>
        <taxon>Ascomycota</taxon>
        <taxon>Pezizomycotina</taxon>
        <taxon>Leotiomycetes</taxon>
        <taxon>Thelebolales</taxon>
        <taxon>Thelebolaceae</taxon>
        <taxon>Pseudogymnoascus</taxon>
    </lineage>
</organism>
<feature type="compositionally biased region" description="Low complexity" evidence="1">
    <location>
        <begin position="350"/>
        <end position="363"/>
    </location>
</feature>
<accession>A0A177AAE8</accession>
<name>A0A177AAE8_9PEZI</name>
<keyword evidence="2" id="KW-0812">Transmembrane</keyword>
<feature type="region of interest" description="Disordered" evidence="1">
    <location>
        <begin position="306"/>
        <end position="325"/>
    </location>
</feature>
<gene>
    <name evidence="3" type="ORF">VC83_06534</name>
</gene>
<evidence type="ECO:0000313" key="3">
    <source>
        <dbReference type="EMBL" id="OAF58382.1"/>
    </source>
</evidence>
<dbReference type="AlphaFoldDB" id="A0A177AAE8"/>
<dbReference type="eggNOG" id="ENOG502SZXN">
    <property type="taxonomic scope" value="Eukaryota"/>
</dbReference>
<dbReference type="OrthoDB" id="77405at2759"/>
<reference evidence="3" key="1">
    <citation type="submission" date="2016-03" db="EMBL/GenBank/DDBJ databases">
        <title>Updated assembly of Pseudogymnoascus destructans, the fungus causing white-nose syndrome of bats.</title>
        <authorList>
            <person name="Palmer J.M."/>
            <person name="Drees K.P."/>
            <person name="Foster J.T."/>
            <person name="Lindner D.L."/>
        </authorList>
    </citation>
    <scope>NUCLEOTIDE SEQUENCE [LARGE SCALE GENOMIC DNA]</scope>
    <source>
        <strain evidence="3">20631-21</strain>
    </source>
</reference>
<dbReference type="RefSeq" id="XP_024323667.1">
    <property type="nucleotide sequence ID" value="XM_024470131.1"/>
</dbReference>
<dbReference type="GeneID" id="36289593"/>
<proteinExistence type="predicted"/>
<dbReference type="Proteomes" id="UP000077154">
    <property type="component" value="Unassembled WGS sequence"/>
</dbReference>
<protein>
    <submittedName>
        <fullName evidence="3">Uncharacterized protein</fullName>
    </submittedName>
</protein>
<evidence type="ECO:0000256" key="1">
    <source>
        <dbReference type="SAM" id="MobiDB-lite"/>
    </source>
</evidence>
<feature type="transmembrane region" description="Helical" evidence="2">
    <location>
        <begin position="144"/>
        <end position="170"/>
    </location>
</feature>